<gene>
    <name evidence="1" type="ordered locus">Oter_2040</name>
</gene>
<organism evidence="1 2">
    <name type="scientific">Opitutus terrae (strain DSM 11246 / JCM 15787 / PB90-1)</name>
    <dbReference type="NCBI Taxonomy" id="452637"/>
    <lineage>
        <taxon>Bacteria</taxon>
        <taxon>Pseudomonadati</taxon>
        <taxon>Verrucomicrobiota</taxon>
        <taxon>Opitutia</taxon>
        <taxon>Opitutales</taxon>
        <taxon>Opitutaceae</taxon>
        <taxon>Opitutus</taxon>
    </lineage>
</organism>
<reference evidence="1 2" key="1">
    <citation type="journal article" date="2011" name="J. Bacteriol.">
        <title>Genome sequence of the verrucomicrobium Opitutus terrae PB90-1, an abundant inhabitant of rice paddy soil ecosystems.</title>
        <authorList>
            <person name="van Passel M.W."/>
            <person name="Kant R."/>
            <person name="Palva A."/>
            <person name="Copeland A."/>
            <person name="Lucas S."/>
            <person name="Lapidus A."/>
            <person name="Glavina del Rio T."/>
            <person name="Pitluck S."/>
            <person name="Goltsman E."/>
            <person name="Clum A."/>
            <person name="Sun H."/>
            <person name="Schmutz J."/>
            <person name="Larimer F.W."/>
            <person name="Land M.L."/>
            <person name="Hauser L."/>
            <person name="Kyrpides N."/>
            <person name="Mikhailova N."/>
            <person name="Richardson P.P."/>
            <person name="Janssen P.H."/>
            <person name="de Vos W.M."/>
            <person name="Smidt H."/>
        </authorList>
    </citation>
    <scope>NUCLEOTIDE SEQUENCE [LARGE SCALE GENOMIC DNA]</scope>
    <source>
        <strain evidence="2">DSM 11246 / JCM 15787 / PB90-1</strain>
    </source>
</reference>
<protein>
    <submittedName>
        <fullName evidence="1">Uncharacterized protein</fullName>
    </submittedName>
</protein>
<evidence type="ECO:0000313" key="1">
    <source>
        <dbReference type="EMBL" id="ACB75323.1"/>
    </source>
</evidence>
<dbReference type="OrthoDB" id="197889at2"/>
<accession>B1ZMP5</accession>
<dbReference type="KEGG" id="ote:Oter_2040"/>
<dbReference type="Proteomes" id="UP000007013">
    <property type="component" value="Chromosome"/>
</dbReference>
<dbReference type="AlphaFoldDB" id="B1ZMP5"/>
<evidence type="ECO:0000313" key="2">
    <source>
        <dbReference type="Proteomes" id="UP000007013"/>
    </source>
</evidence>
<sequence length="441" mass="48459">MAPSFPWIPLAPTPRLGRPEQAGSIKIEAPAPREAAHMDLLEVNVDEHRANGMTRREVSIGGTVVWFEFSGDILPNPISLLDFAVAACVFPAMRRGTDVRIRGRVSRLTLSRIEEFQEAWSLWLPGDYRPVRIEADEVVSPGPPPSERSGVFAFSGGVDGTFALLRHHLRQAGRRTAHPVAAVLVHGFDIPLRETAAFATAAAQARAMLTPLGIPLATVRTNWREAACKRWSFEFATGLASCLHAFHGVANVGVVGADEDYGHLELPWGSNPVTNPLLSGAEFEFHTEGGGFTRTQRVDFICKHSDLAGRLRVCWEGPATGKNCGRCEKCVRTQLNFLANGHAPSCFDAPVSLRRILGLKTRNQVQLDYLREILVTARRNSISDRWVRCLAVTIQKNRFLLPVRAVKRQAHEGLRALRQKITSTRAPRGRAIGAKGTVTGI</sequence>
<proteinExistence type="predicted"/>
<dbReference type="eggNOG" id="ENOG5031ARV">
    <property type="taxonomic scope" value="Bacteria"/>
</dbReference>
<name>B1ZMP5_OPITP</name>
<dbReference type="RefSeq" id="WP_012374860.1">
    <property type="nucleotide sequence ID" value="NC_010571.1"/>
</dbReference>
<dbReference type="HOGENOM" id="CLU_045822_0_0_0"/>
<keyword evidence="2" id="KW-1185">Reference proteome</keyword>
<dbReference type="EMBL" id="CP001032">
    <property type="protein sequence ID" value="ACB75323.1"/>
    <property type="molecule type" value="Genomic_DNA"/>
</dbReference>